<dbReference type="SFLD" id="SFLDG00358">
    <property type="entry name" value="Main_(cytGST)"/>
    <property type="match status" value="1"/>
</dbReference>
<dbReference type="Pfam" id="PF00043">
    <property type="entry name" value="GST_C"/>
    <property type="match status" value="1"/>
</dbReference>
<dbReference type="InterPro" id="IPR036282">
    <property type="entry name" value="Glutathione-S-Trfase_C_sf"/>
</dbReference>
<comment type="similarity">
    <text evidence="1">Belongs to the GST superfamily. Phi family.</text>
</comment>
<evidence type="ECO:0000313" key="7">
    <source>
        <dbReference type="EMBL" id="KJA19737.1"/>
    </source>
</evidence>
<dbReference type="AlphaFoldDB" id="A0A0D2KZ62"/>
<dbReference type="GO" id="GO:0006749">
    <property type="term" value="P:glutathione metabolic process"/>
    <property type="evidence" value="ECO:0007669"/>
    <property type="project" value="TreeGrafter"/>
</dbReference>
<dbReference type="EMBL" id="KN817574">
    <property type="protein sequence ID" value="KJA19737.1"/>
    <property type="molecule type" value="Genomic_DNA"/>
</dbReference>
<dbReference type="GO" id="GO:0009636">
    <property type="term" value="P:response to toxic substance"/>
    <property type="evidence" value="ECO:0007669"/>
    <property type="project" value="UniProtKB-ARBA"/>
</dbReference>
<dbReference type="GO" id="GO:0043295">
    <property type="term" value="F:glutathione binding"/>
    <property type="evidence" value="ECO:0007669"/>
    <property type="project" value="TreeGrafter"/>
</dbReference>
<reference evidence="8" key="1">
    <citation type="submission" date="2014-04" db="EMBL/GenBank/DDBJ databases">
        <title>Evolutionary Origins and Diversification of the Mycorrhizal Mutualists.</title>
        <authorList>
            <consortium name="DOE Joint Genome Institute"/>
            <consortium name="Mycorrhizal Genomics Consortium"/>
            <person name="Kohler A."/>
            <person name="Kuo A."/>
            <person name="Nagy L.G."/>
            <person name="Floudas D."/>
            <person name="Copeland A."/>
            <person name="Barry K.W."/>
            <person name="Cichocki N."/>
            <person name="Veneault-Fourrey C."/>
            <person name="LaButti K."/>
            <person name="Lindquist E.A."/>
            <person name="Lipzen A."/>
            <person name="Lundell T."/>
            <person name="Morin E."/>
            <person name="Murat C."/>
            <person name="Riley R."/>
            <person name="Ohm R."/>
            <person name="Sun H."/>
            <person name="Tunlid A."/>
            <person name="Henrissat B."/>
            <person name="Grigoriev I.V."/>
            <person name="Hibbett D.S."/>
            <person name="Martin F."/>
        </authorList>
    </citation>
    <scope>NUCLEOTIDE SEQUENCE [LARGE SCALE GENOMIC DNA]</scope>
    <source>
        <strain evidence="8">FD-334 SS-4</strain>
    </source>
</reference>
<dbReference type="SUPFAM" id="SSF47616">
    <property type="entry name" value="GST C-terminal domain-like"/>
    <property type="match status" value="1"/>
</dbReference>
<dbReference type="FunFam" id="1.20.1050.10:FF:000004">
    <property type="entry name" value="Glutathione S-transferase F2"/>
    <property type="match status" value="1"/>
</dbReference>
<dbReference type="InterPro" id="IPR010987">
    <property type="entry name" value="Glutathione-S-Trfase_C-like"/>
</dbReference>
<dbReference type="PROSITE" id="PS50404">
    <property type="entry name" value="GST_NTER"/>
    <property type="match status" value="1"/>
</dbReference>
<evidence type="ECO:0000256" key="1">
    <source>
        <dbReference type="ARBA" id="ARBA00010128"/>
    </source>
</evidence>
<dbReference type="InterPro" id="IPR040079">
    <property type="entry name" value="Glutathione_S-Trfase"/>
</dbReference>
<dbReference type="InterPro" id="IPR004046">
    <property type="entry name" value="GST_C"/>
</dbReference>
<gene>
    <name evidence="7" type="ORF">HYPSUDRAFT_189695</name>
</gene>
<dbReference type="InterPro" id="IPR036249">
    <property type="entry name" value="Thioredoxin-like_sf"/>
</dbReference>
<dbReference type="Gene3D" id="1.20.1050.10">
    <property type="match status" value="1"/>
</dbReference>
<dbReference type="PANTHER" id="PTHR43900">
    <property type="entry name" value="GLUTATHIONE S-TRANSFERASE RHO"/>
    <property type="match status" value="1"/>
</dbReference>
<evidence type="ECO:0000256" key="4">
    <source>
        <dbReference type="ARBA" id="ARBA00047960"/>
    </source>
</evidence>
<dbReference type="Pfam" id="PF02798">
    <property type="entry name" value="GST_N"/>
    <property type="match status" value="1"/>
</dbReference>
<protein>
    <recommendedName>
        <fullName evidence="2">glutathione transferase</fullName>
        <ecNumber evidence="2">2.5.1.18</ecNumber>
    </recommendedName>
</protein>
<keyword evidence="3" id="KW-0808">Transferase</keyword>
<dbReference type="EC" id="2.5.1.18" evidence="2"/>
<keyword evidence="8" id="KW-1185">Reference proteome</keyword>
<dbReference type="STRING" id="945553.A0A0D2KZ62"/>
<feature type="domain" description="GST C-terminal" evidence="6">
    <location>
        <begin position="89"/>
        <end position="214"/>
    </location>
</feature>
<dbReference type="GO" id="GO:0005737">
    <property type="term" value="C:cytoplasm"/>
    <property type="evidence" value="ECO:0007669"/>
    <property type="project" value="TreeGrafter"/>
</dbReference>
<evidence type="ECO:0000259" key="5">
    <source>
        <dbReference type="PROSITE" id="PS50404"/>
    </source>
</evidence>
<evidence type="ECO:0000256" key="3">
    <source>
        <dbReference type="ARBA" id="ARBA00022679"/>
    </source>
</evidence>
<evidence type="ECO:0000313" key="8">
    <source>
        <dbReference type="Proteomes" id="UP000054270"/>
    </source>
</evidence>
<evidence type="ECO:0000259" key="6">
    <source>
        <dbReference type="PROSITE" id="PS50405"/>
    </source>
</evidence>
<dbReference type="SFLD" id="SFLDS00019">
    <property type="entry name" value="Glutathione_Transferase_(cytos"/>
    <property type="match status" value="1"/>
</dbReference>
<dbReference type="SUPFAM" id="SSF52833">
    <property type="entry name" value="Thioredoxin-like"/>
    <property type="match status" value="1"/>
</dbReference>
<organism evidence="7 8">
    <name type="scientific">Hypholoma sublateritium (strain FD-334 SS-4)</name>
    <dbReference type="NCBI Taxonomy" id="945553"/>
    <lineage>
        <taxon>Eukaryota</taxon>
        <taxon>Fungi</taxon>
        <taxon>Dikarya</taxon>
        <taxon>Basidiomycota</taxon>
        <taxon>Agaricomycotina</taxon>
        <taxon>Agaricomycetes</taxon>
        <taxon>Agaricomycetidae</taxon>
        <taxon>Agaricales</taxon>
        <taxon>Agaricineae</taxon>
        <taxon>Strophariaceae</taxon>
        <taxon>Hypholoma</taxon>
    </lineage>
</organism>
<dbReference type="OrthoDB" id="249703at2759"/>
<dbReference type="PROSITE" id="PS50405">
    <property type="entry name" value="GST_CTER"/>
    <property type="match status" value="1"/>
</dbReference>
<dbReference type="Proteomes" id="UP000054270">
    <property type="component" value="Unassembled WGS sequence"/>
</dbReference>
<evidence type="ECO:0000256" key="2">
    <source>
        <dbReference type="ARBA" id="ARBA00012452"/>
    </source>
</evidence>
<accession>A0A0D2KZ62</accession>
<dbReference type="InterPro" id="IPR004045">
    <property type="entry name" value="Glutathione_S-Trfase_N"/>
</dbReference>
<sequence length="214" mass="24193">MVLKLYGSAYSTCTRRVALVLHEKQVPFEFCPIALEKGEHKREEFVAKQPFGQVPYIDDDGFILYESRAIAYYVAKKWEHQGTPLIPTELKANAIFQQAASVELAHFNQYVEKAVIEMVFKPLSGTAGDPEIFKALIKSLSEDLDVYDRILSKQKYVAGDEITLADLYHIPYGSMLPEAGSLIMDEKPNVKRWFDNLSARPSWQAVKGEVKSTA</sequence>
<feature type="domain" description="GST N-terminal" evidence="5">
    <location>
        <begin position="1"/>
        <end position="82"/>
    </location>
</feature>
<dbReference type="PANTHER" id="PTHR43900:SF3">
    <property type="entry name" value="GLUTATHIONE S-TRANSFERASE RHO"/>
    <property type="match status" value="1"/>
</dbReference>
<dbReference type="Gene3D" id="3.40.30.10">
    <property type="entry name" value="Glutaredoxin"/>
    <property type="match status" value="1"/>
</dbReference>
<comment type="catalytic activity">
    <reaction evidence="4">
        <text>RX + glutathione = an S-substituted glutathione + a halide anion + H(+)</text>
        <dbReference type="Rhea" id="RHEA:16437"/>
        <dbReference type="ChEBI" id="CHEBI:15378"/>
        <dbReference type="ChEBI" id="CHEBI:16042"/>
        <dbReference type="ChEBI" id="CHEBI:17792"/>
        <dbReference type="ChEBI" id="CHEBI:57925"/>
        <dbReference type="ChEBI" id="CHEBI:90779"/>
        <dbReference type="EC" id="2.5.1.18"/>
    </reaction>
</comment>
<dbReference type="GO" id="GO:0004364">
    <property type="term" value="F:glutathione transferase activity"/>
    <property type="evidence" value="ECO:0007669"/>
    <property type="project" value="UniProtKB-EC"/>
</dbReference>
<name>A0A0D2KZ62_HYPSF</name>
<dbReference type="FunFam" id="3.40.30.10:FF:000016">
    <property type="entry name" value="Glutathione S-transferase F2"/>
    <property type="match status" value="1"/>
</dbReference>
<dbReference type="CDD" id="cd03053">
    <property type="entry name" value="GST_N_Phi"/>
    <property type="match status" value="1"/>
</dbReference>
<proteinExistence type="inferred from homology"/>
<dbReference type="OMA" id="AKGAHKQ"/>
<dbReference type="SFLD" id="SFLDG01154">
    <property type="entry name" value="Main.5:_Phi-like"/>
    <property type="match status" value="1"/>
</dbReference>